<dbReference type="Proteomes" id="UP001055439">
    <property type="component" value="Chromosome 1"/>
</dbReference>
<evidence type="ECO:0000256" key="1">
    <source>
        <dbReference type="ARBA" id="ARBA00004370"/>
    </source>
</evidence>
<dbReference type="PANTHER" id="PTHR11743">
    <property type="entry name" value="VOLTAGE-DEPENDENT ANION-SELECTIVE CHANNEL"/>
    <property type="match status" value="1"/>
</dbReference>
<dbReference type="PROSITE" id="PS00558">
    <property type="entry name" value="EUKARYOTIC_PORIN"/>
    <property type="match status" value="1"/>
</dbReference>
<evidence type="ECO:0000313" key="9">
    <source>
        <dbReference type="EMBL" id="URD73347.1"/>
    </source>
</evidence>
<comment type="similarity">
    <text evidence="2">Belongs to the eukaryotic mitochondrial porin (TC 1.B.8.1) family.</text>
</comment>
<protein>
    <submittedName>
        <fullName evidence="9">Membrane protein porin</fullName>
    </submittedName>
</protein>
<evidence type="ECO:0000256" key="3">
    <source>
        <dbReference type="ARBA" id="ARBA00022448"/>
    </source>
</evidence>
<evidence type="ECO:0000256" key="8">
    <source>
        <dbReference type="ARBA" id="ARBA00023136"/>
    </source>
</evidence>
<reference evidence="9" key="1">
    <citation type="submission" date="2022-05" db="EMBL/GenBank/DDBJ databases">
        <title>The Musa troglodytarum L. genome provides insights into the mechanism of non-climacteric behaviour and enrichment of carotenoids.</title>
        <authorList>
            <person name="Wang J."/>
        </authorList>
    </citation>
    <scope>NUCLEOTIDE SEQUENCE</scope>
    <source>
        <tissue evidence="9">Leaf</tissue>
    </source>
</reference>
<keyword evidence="5" id="KW-0812">Transmembrane</keyword>
<dbReference type="Gene3D" id="2.40.160.10">
    <property type="entry name" value="Porin"/>
    <property type="match status" value="1"/>
</dbReference>
<name>A0A9E7EBB2_9LILI</name>
<organism evidence="9 10">
    <name type="scientific">Musa troglodytarum</name>
    <name type="common">fe'i banana</name>
    <dbReference type="NCBI Taxonomy" id="320322"/>
    <lineage>
        <taxon>Eukaryota</taxon>
        <taxon>Viridiplantae</taxon>
        <taxon>Streptophyta</taxon>
        <taxon>Embryophyta</taxon>
        <taxon>Tracheophyta</taxon>
        <taxon>Spermatophyta</taxon>
        <taxon>Magnoliopsida</taxon>
        <taxon>Liliopsida</taxon>
        <taxon>Zingiberales</taxon>
        <taxon>Musaceae</taxon>
        <taxon>Musa</taxon>
    </lineage>
</organism>
<evidence type="ECO:0000256" key="4">
    <source>
        <dbReference type="ARBA" id="ARBA00022452"/>
    </source>
</evidence>
<keyword evidence="4" id="KW-1134">Transmembrane beta strand</keyword>
<dbReference type="InterPro" id="IPR001925">
    <property type="entry name" value="Porin_Euk"/>
</dbReference>
<sequence>MKGPGLFSDIGKTAKDLLIKDYTCDQKLTISTSSASGVVIVLYGSPRYLYFALVDTDALTSAAVKKGGLYSFDVGTQYKYKNTLIDVKIDTNSNISTTLTMAEILPSTKTIASIKLPDHNSGKLELQYLHHHASVASVVALKQNPLVELSGTVGAQGLAFGAEAGFDAASGTFTKYTAGIGLTKPEYNASIILADKGDTLRASYVYHLDEMQKSSVVAEIVRRFSINENTMIVGGQHALDPQTTVKARLNNSGKLGALLQHELKPKSILTISGEFDTMALERTPKFGLALALKP</sequence>
<keyword evidence="10" id="KW-1185">Reference proteome</keyword>
<dbReference type="InterPro" id="IPR027246">
    <property type="entry name" value="Porin_Euk/Tom40"/>
</dbReference>
<evidence type="ECO:0000256" key="5">
    <source>
        <dbReference type="ARBA" id="ARBA00022692"/>
    </source>
</evidence>
<dbReference type="GO" id="GO:0008308">
    <property type="term" value="F:voltage-gated monoatomic anion channel activity"/>
    <property type="evidence" value="ECO:0007669"/>
    <property type="project" value="InterPro"/>
</dbReference>
<evidence type="ECO:0000256" key="2">
    <source>
        <dbReference type="ARBA" id="ARBA00009624"/>
    </source>
</evidence>
<dbReference type="GO" id="GO:0046930">
    <property type="term" value="C:pore complex"/>
    <property type="evidence" value="ECO:0007669"/>
    <property type="project" value="UniProtKB-KW"/>
</dbReference>
<keyword evidence="8" id="KW-0472">Membrane</keyword>
<dbReference type="OrthoDB" id="7827681at2759"/>
<dbReference type="PANTHER" id="PTHR11743:SF23">
    <property type="entry name" value="MITOCHONDRIAL OUTER MEMBRANE PROTEIN PORIN 5-RELATED"/>
    <property type="match status" value="1"/>
</dbReference>
<dbReference type="CDD" id="cd07306">
    <property type="entry name" value="Porin3_VDAC"/>
    <property type="match status" value="1"/>
</dbReference>
<comment type="subcellular location">
    <subcellularLocation>
        <location evidence="1">Membrane</location>
    </subcellularLocation>
</comment>
<evidence type="ECO:0000256" key="7">
    <source>
        <dbReference type="ARBA" id="ARBA00023114"/>
    </source>
</evidence>
<dbReference type="EMBL" id="CP097502">
    <property type="protein sequence ID" value="URD73347.1"/>
    <property type="molecule type" value="Genomic_DNA"/>
</dbReference>
<keyword evidence="6" id="KW-0406">Ion transport</keyword>
<dbReference type="GO" id="GO:0015288">
    <property type="term" value="F:porin activity"/>
    <property type="evidence" value="ECO:0007669"/>
    <property type="project" value="UniProtKB-KW"/>
</dbReference>
<evidence type="ECO:0000256" key="6">
    <source>
        <dbReference type="ARBA" id="ARBA00023065"/>
    </source>
</evidence>
<proteinExistence type="inferred from homology"/>
<gene>
    <name evidence="9" type="ORF">MUK42_08570</name>
</gene>
<keyword evidence="3" id="KW-0813">Transport</keyword>
<keyword evidence="7" id="KW-0626">Porin</keyword>
<dbReference type="FunFam" id="2.40.160.10:FF:000003">
    <property type="entry name" value="Outer mitochondrial membrane protein porin"/>
    <property type="match status" value="1"/>
</dbReference>
<dbReference type="AlphaFoldDB" id="A0A9E7EBB2"/>
<evidence type="ECO:0000313" key="10">
    <source>
        <dbReference type="Proteomes" id="UP001055439"/>
    </source>
</evidence>
<dbReference type="GO" id="GO:0005741">
    <property type="term" value="C:mitochondrial outer membrane"/>
    <property type="evidence" value="ECO:0007669"/>
    <property type="project" value="InterPro"/>
</dbReference>
<dbReference type="InterPro" id="IPR023614">
    <property type="entry name" value="Porin_dom_sf"/>
</dbReference>
<accession>A0A9E7EBB2</accession>
<dbReference type="Pfam" id="PF01459">
    <property type="entry name" value="Porin_3"/>
    <property type="match status" value="1"/>
</dbReference>